<dbReference type="OrthoDB" id="9804380at2"/>
<proteinExistence type="predicted"/>
<dbReference type="InterPro" id="IPR043964">
    <property type="entry name" value="P-loop_TraG"/>
</dbReference>
<comment type="caution">
    <text evidence="2">The sequence shown here is derived from an EMBL/GenBank/DDBJ whole genome shotgun (WGS) entry which is preliminary data.</text>
</comment>
<dbReference type="Proteomes" id="UP000295689">
    <property type="component" value="Unassembled WGS sequence"/>
</dbReference>
<dbReference type="EMBL" id="SLVV01000020">
    <property type="protein sequence ID" value="TCN18447.1"/>
    <property type="molecule type" value="Genomic_DNA"/>
</dbReference>
<dbReference type="Gene3D" id="3.40.50.300">
    <property type="entry name" value="P-loop containing nucleotide triphosphate hydrolases"/>
    <property type="match status" value="1"/>
</dbReference>
<feature type="domain" description="TraG P-loop" evidence="1">
    <location>
        <begin position="258"/>
        <end position="583"/>
    </location>
</feature>
<evidence type="ECO:0000313" key="3">
    <source>
        <dbReference type="Proteomes" id="UP000295689"/>
    </source>
</evidence>
<evidence type="ECO:0000259" key="1">
    <source>
        <dbReference type="Pfam" id="PF19044"/>
    </source>
</evidence>
<organism evidence="2 3">
    <name type="scientific">Mesobacillus foraminis</name>
    <dbReference type="NCBI Taxonomy" id="279826"/>
    <lineage>
        <taxon>Bacteria</taxon>
        <taxon>Bacillati</taxon>
        <taxon>Bacillota</taxon>
        <taxon>Bacilli</taxon>
        <taxon>Bacillales</taxon>
        <taxon>Bacillaceae</taxon>
        <taxon>Mesobacillus</taxon>
    </lineage>
</organism>
<protein>
    <submittedName>
        <fullName evidence="2">Uncharacterized protein DUF87</fullName>
    </submittedName>
</protein>
<dbReference type="AlphaFoldDB" id="A0A4R2AWR4"/>
<dbReference type="PANTHER" id="PTHR30121">
    <property type="entry name" value="UNCHARACTERIZED PROTEIN YJGR-RELATED"/>
    <property type="match status" value="1"/>
</dbReference>
<gene>
    <name evidence="2" type="ORF">EV146_12046</name>
</gene>
<dbReference type="InterPro" id="IPR051162">
    <property type="entry name" value="T4SS_component"/>
</dbReference>
<dbReference type="InterPro" id="IPR027417">
    <property type="entry name" value="P-loop_NTPase"/>
</dbReference>
<dbReference type="RefSeq" id="WP_121614498.1">
    <property type="nucleotide sequence ID" value="NZ_CP033045.1"/>
</dbReference>
<dbReference type="PANTHER" id="PTHR30121:SF11">
    <property type="entry name" value="AAA+ ATPASE DOMAIN-CONTAINING PROTEIN"/>
    <property type="match status" value="1"/>
</dbReference>
<name>A0A4R2AWR4_9BACI</name>
<dbReference type="Gene3D" id="1.10.8.730">
    <property type="match status" value="1"/>
</dbReference>
<accession>A0A4R2AWR4</accession>
<dbReference type="Pfam" id="PF19044">
    <property type="entry name" value="P-loop_TraG"/>
    <property type="match status" value="1"/>
</dbReference>
<reference evidence="2 3" key="1">
    <citation type="journal article" date="2015" name="Stand. Genomic Sci.">
        <title>Genomic Encyclopedia of Bacterial and Archaeal Type Strains, Phase III: the genomes of soil and plant-associated and newly described type strains.</title>
        <authorList>
            <person name="Whitman W.B."/>
            <person name="Woyke T."/>
            <person name="Klenk H.P."/>
            <person name="Zhou Y."/>
            <person name="Lilburn T.G."/>
            <person name="Beck B.J."/>
            <person name="De Vos P."/>
            <person name="Vandamme P."/>
            <person name="Eisen J.A."/>
            <person name="Garrity G."/>
            <person name="Hugenholtz P."/>
            <person name="Kyrpides N.C."/>
        </authorList>
    </citation>
    <scope>NUCLEOTIDE SEQUENCE [LARGE SCALE GENOMIC DNA]</scope>
    <source>
        <strain evidence="2 3">CV53</strain>
    </source>
</reference>
<evidence type="ECO:0000313" key="2">
    <source>
        <dbReference type="EMBL" id="TCN18447.1"/>
    </source>
</evidence>
<keyword evidence="3" id="KW-1185">Reference proteome</keyword>
<dbReference type="SUPFAM" id="SSF52540">
    <property type="entry name" value="P-loop containing nucleoside triphosphate hydrolases"/>
    <property type="match status" value="1"/>
</dbReference>
<dbReference type="CDD" id="cd01127">
    <property type="entry name" value="TrwB_TraG_TraD_VirD4"/>
    <property type="match status" value="2"/>
</dbReference>
<sequence>MAFSLAALFPTKKRNRRQESQHVHDQYDLLHDILETEELNSIYPFVWKENKNFIESGGNFIKVLAVVSYPKEQKGNWLSDLKRLKGNISFVQYLEPANSEGMISYYNDSIKNKDAELLKTRDPATRIRLQSEIESARYQLNQVLTNRSNFMYLYTYIFIQATSLEDLKTLEDNVQRILTKLRMKALNPHYATPMAFWSALPLGENQLKDYTYQMCNSEAASSFFPFDDSEICYLTPMAQVEGVNKTTNSLVAIDYLDTQRTLNQNMVVIGTSGVGKSTFMVQKILRCYAMGIKLFIIDPENEYSDIVKLLGGEVVHLSSNSATKINPLEIFSTEITDTEDFNDNTEFIKDLVKQKVQRLKAFFRVLKSDLTQVESSILDKALSNLYHRFSINENSDFSSLKPTDYPTLEDFYLDLGKLKESDTERYEKIQEFYFILESYVHGSNSLFNGHTNININNCLFSFNLKALQNEVDVQAACYFNIFGFLWDEVTKTRDELIYVFIDEFHFLSKNPDSMRFFYQAYKRFRKYNAGAIAGTQQIIDVLDAADNLGPAMIENSHTKVFFGLDNKGVDDVVKKINLSFSDEEISLLRAKRQGEALITYGSQRAFIRVELTQEELRLWNKKRYVEKYGLDPEEMPDYEARIEMTPIEKEEVRNFAL</sequence>